<evidence type="ECO:0008006" key="4">
    <source>
        <dbReference type="Google" id="ProtNLM"/>
    </source>
</evidence>
<keyword evidence="3" id="KW-1185">Reference proteome</keyword>
<feature type="transmembrane region" description="Helical" evidence="1">
    <location>
        <begin position="35"/>
        <end position="56"/>
    </location>
</feature>
<protein>
    <recommendedName>
        <fullName evidence="4">Chain length determinant protein</fullName>
    </recommendedName>
</protein>
<sequence>MAQQNSEEIDLGYLLKKSGDFFKSLLRAFFKVVDFFVKFYIFIIALIIVGFIYGYYKDSNAVKSYNNELIVIPNFESVDYLYDKVEAINTKISMGDSIYLKRILDTNFRKLGSIKIEPIVDIYNFVSKSRENIDIFRIIAEKQDFAEYVDDMSNSRYYKYHKLSVSTVGKTSSETIINKLLFYINENEHLKNYKKIYQETKDFEIQEHYEMINQIDSIFKNDDSKINSASSIEVVTNNDQHFLIEKKEEILEKIVNLKVEQLDYTEPVKLVNADYNLKKERFLNISNKVKYPFLLVFFFSLIFFVIYVFKKMRTYSKKN</sequence>
<keyword evidence="1" id="KW-1133">Transmembrane helix</keyword>
<evidence type="ECO:0000313" key="3">
    <source>
        <dbReference type="Proteomes" id="UP001297092"/>
    </source>
</evidence>
<gene>
    <name evidence="2" type="ORF">KIV10_03050</name>
</gene>
<organism evidence="2 3">
    <name type="scientific">Aequorivita echinoideorum</name>
    <dbReference type="NCBI Taxonomy" id="1549647"/>
    <lineage>
        <taxon>Bacteria</taxon>
        <taxon>Pseudomonadati</taxon>
        <taxon>Bacteroidota</taxon>
        <taxon>Flavobacteriia</taxon>
        <taxon>Flavobacteriales</taxon>
        <taxon>Flavobacteriaceae</taxon>
        <taxon>Aequorivita</taxon>
    </lineage>
</organism>
<dbReference type="RefSeq" id="WP_214112010.1">
    <property type="nucleotide sequence ID" value="NZ_JAHCTB010000001.1"/>
</dbReference>
<dbReference type="EMBL" id="JAHCTB010000001">
    <property type="protein sequence ID" value="MBT0607151.1"/>
    <property type="molecule type" value="Genomic_DNA"/>
</dbReference>
<comment type="caution">
    <text evidence="2">The sequence shown here is derived from an EMBL/GenBank/DDBJ whole genome shotgun (WGS) entry which is preliminary data.</text>
</comment>
<keyword evidence="1" id="KW-0472">Membrane</keyword>
<name>A0ABS5S1S9_9FLAO</name>
<dbReference type="Proteomes" id="UP001297092">
    <property type="component" value="Unassembled WGS sequence"/>
</dbReference>
<evidence type="ECO:0000256" key="1">
    <source>
        <dbReference type="SAM" id="Phobius"/>
    </source>
</evidence>
<accession>A0ABS5S1S9</accession>
<evidence type="ECO:0000313" key="2">
    <source>
        <dbReference type="EMBL" id="MBT0607151.1"/>
    </source>
</evidence>
<proteinExistence type="predicted"/>
<feature type="transmembrane region" description="Helical" evidence="1">
    <location>
        <begin position="291"/>
        <end position="309"/>
    </location>
</feature>
<reference evidence="2 3" key="1">
    <citation type="submission" date="2021-05" db="EMBL/GenBank/DDBJ databases">
        <title>Aequorivita echinoideorum JCM 30378 genome.</title>
        <authorList>
            <person name="Zhang H."/>
            <person name="Li C."/>
        </authorList>
    </citation>
    <scope>NUCLEOTIDE SEQUENCE [LARGE SCALE GENOMIC DNA]</scope>
    <source>
        <strain evidence="2 3">JCM30378</strain>
    </source>
</reference>
<keyword evidence="1" id="KW-0812">Transmembrane</keyword>